<reference evidence="1" key="2">
    <citation type="submission" date="2023-05" db="EMBL/GenBank/DDBJ databases">
        <authorList>
            <person name="Fouks B."/>
        </authorList>
    </citation>
    <scope>NUCLEOTIDE SEQUENCE</scope>
    <source>
        <strain evidence="1">Stay&amp;Tobe</strain>
        <tissue evidence="1">Testes</tissue>
    </source>
</reference>
<keyword evidence="2" id="KW-1185">Reference proteome</keyword>
<accession>A0AAD7Z818</accession>
<reference evidence="1" key="1">
    <citation type="journal article" date="2023" name="IScience">
        <title>Live-bearing cockroach genome reveals convergent evolutionary mechanisms linked to viviparity in insects and beyond.</title>
        <authorList>
            <person name="Fouks B."/>
            <person name="Harrison M.C."/>
            <person name="Mikhailova A.A."/>
            <person name="Marchal E."/>
            <person name="English S."/>
            <person name="Carruthers M."/>
            <person name="Jennings E.C."/>
            <person name="Chiamaka E.L."/>
            <person name="Frigard R.A."/>
            <person name="Pippel M."/>
            <person name="Attardo G.M."/>
            <person name="Benoit J.B."/>
            <person name="Bornberg-Bauer E."/>
            <person name="Tobe S.S."/>
        </authorList>
    </citation>
    <scope>NUCLEOTIDE SEQUENCE</scope>
    <source>
        <strain evidence="1">Stay&amp;Tobe</strain>
    </source>
</reference>
<dbReference type="EMBL" id="JASPKZ010009828">
    <property type="protein sequence ID" value="KAJ9575616.1"/>
    <property type="molecule type" value="Genomic_DNA"/>
</dbReference>
<comment type="caution">
    <text evidence="1">The sequence shown here is derived from an EMBL/GenBank/DDBJ whole genome shotgun (WGS) entry which is preliminary data.</text>
</comment>
<name>A0AAD7Z818_DIPPU</name>
<dbReference type="AlphaFoldDB" id="A0AAD7Z818"/>
<dbReference type="Proteomes" id="UP001233999">
    <property type="component" value="Unassembled WGS sequence"/>
</dbReference>
<gene>
    <name evidence="1" type="ORF">L9F63_007550</name>
</gene>
<feature type="non-terminal residue" evidence="1">
    <location>
        <position position="1"/>
    </location>
</feature>
<feature type="non-terminal residue" evidence="1">
    <location>
        <position position="54"/>
    </location>
</feature>
<protein>
    <submittedName>
        <fullName evidence="1">Uncharacterized protein</fullName>
    </submittedName>
</protein>
<proteinExistence type="predicted"/>
<evidence type="ECO:0000313" key="2">
    <source>
        <dbReference type="Proteomes" id="UP001233999"/>
    </source>
</evidence>
<evidence type="ECO:0000313" key="1">
    <source>
        <dbReference type="EMBL" id="KAJ9575616.1"/>
    </source>
</evidence>
<organism evidence="1 2">
    <name type="scientific">Diploptera punctata</name>
    <name type="common">Pacific beetle cockroach</name>
    <dbReference type="NCBI Taxonomy" id="6984"/>
    <lineage>
        <taxon>Eukaryota</taxon>
        <taxon>Metazoa</taxon>
        <taxon>Ecdysozoa</taxon>
        <taxon>Arthropoda</taxon>
        <taxon>Hexapoda</taxon>
        <taxon>Insecta</taxon>
        <taxon>Pterygota</taxon>
        <taxon>Neoptera</taxon>
        <taxon>Polyneoptera</taxon>
        <taxon>Dictyoptera</taxon>
        <taxon>Blattodea</taxon>
        <taxon>Blaberoidea</taxon>
        <taxon>Blaberidae</taxon>
        <taxon>Diplopterinae</taxon>
        <taxon>Diploptera</taxon>
    </lineage>
</organism>
<sequence>NIKLPQNGVEYATANYNCCMGNNHCSRRLKSNLLEGLALARMQKQRREFSTEIN</sequence>